<gene>
    <name evidence="6" type="ORF">C0Z20_03260</name>
</gene>
<evidence type="ECO:0000313" key="7">
    <source>
        <dbReference type="Proteomes" id="UP000235777"/>
    </source>
</evidence>
<evidence type="ECO:0000259" key="5">
    <source>
        <dbReference type="PROSITE" id="PS50110"/>
    </source>
</evidence>
<dbReference type="SMART" id="SM00448">
    <property type="entry name" value="REC"/>
    <property type="match status" value="1"/>
</dbReference>
<dbReference type="InterPro" id="IPR000792">
    <property type="entry name" value="Tscrpt_reg_LuxR_C"/>
</dbReference>
<dbReference type="Proteomes" id="UP000235777">
    <property type="component" value="Unassembled WGS sequence"/>
</dbReference>
<evidence type="ECO:0000259" key="4">
    <source>
        <dbReference type="PROSITE" id="PS50043"/>
    </source>
</evidence>
<dbReference type="InterPro" id="IPR011006">
    <property type="entry name" value="CheY-like_superfamily"/>
</dbReference>
<dbReference type="InterPro" id="IPR036388">
    <property type="entry name" value="WH-like_DNA-bd_sf"/>
</dbReference>
<dbReference type="PROSITE" id="PS50043">
    <property type="entry name" value="HTH_LUXR_2"/>
    <property type="match status" value="1"/>
</dbReference>
<comment type="caution">
    <text evidence="6">The sequence shown here is derived from an EMBL/GenBank/DDBJ whole genome shotgun (WGS) entry which is preliminary data.</text>
</comment>
<feature type="domain" description="HTH luxR-type" evidence="4">
    <location>
        <begin position="154"/>
        <end position="219"/>
    </location>
</feature>
<dbReference type="InterPro" id="IPR058245">
    <property type="entry name" value="NreC/VraR/RcsB-like_REC"/>
</dbReference>
<evidence type="ECO:0000256" key="2">
    <source>
        <dbReference type="ARBA" id="ARBA00023125"/>
    </source>
</evidence>
<dbReference type="InterPro" id="IPR016032">
    <property type="entry name" value="Sig_transdc_resp-reg_C-effctor"/>
</dbReference>
<keyword evidence="1 3" id="KW-0597">Phosphoprotein</keyword>
<dbReference type="AlphaFoldDB" id="A0A2N7X7W1"/>
<dbReference type="CDD" id="cd17535">
    <property type="entry name" value="REC_NarL-like"/>
    <property type="match status" value="1"/>
</dbReference>
<dbReference type="EMBL" id="PNYC01000002">
    <property type="protein sequence ID" value="PMS37856.1"/>
    <property type="molecule type" value="Genomic_DNA"/>
</dbReference>
<dbReference type="STRING" id="863227.GCA_000373005_00488"/>
<dbReference type="GO" id="GO:0000160">
    <property type="term" value="P:phosphorelay signal transduction system"/>
    <property type="evidence" value="ECO:0007669"/>
    <property type="project" value="InterPro"/>
</dbReference>
<keyword evidence="2 6" id="KW-0238">DNA-binding</keyword>
<organism evidence="6 7">
    <name type="scientific">Trinickia symbiotica</name>
    <dbReference type="NCBI Taxonomy" id="863227"/>
    <lineage>
        <taxon>Bacteria</taxon>
        <taxon>Pseudomonadati</taxon>
        <taxon>Pseudomonadota</taxon>
        <taxon>Betaproteobacteria</taxon>
        <taxon>Burkholderiales</taxon>
        <taxon>Burkholderiaceae</taxon>
        <taxon>Trinickia</taxon>
    </lineage>
</organism>
<feature type="domain" description="Response regulatory" evidence="5">
    <location>
        <begin position="17"/>
        <end position="135"/>
    </location>
</feature>
<feature type="modified residue" description="4-aspartylphosphate" evidence="3">
    <location>
        <position position="68"/>
    </location>
</feature>
<dbReference type="CDD" id="cd06170">
    <property type="entry name" value="LuxR_C_like"/>
    <property type="match status" value="1"/>
</dbReference>
<dbReference type="SUPFAM" id="SSF46894">
    <property type="entry name" value="C-terminal effector domain of the bipartite response regulators"/>
    <property type="match status" value="1"/>
</dbReference>
<evidence type="ECO:0000313" key="6">
    <source>
        <dbReference type="EMBL" id="PMS37856.1"/>
    </source>
</evidence>
<keyword evidence="7" id="KW-1185">Reference proteome</keyword>
<dbReference type="SMART" id="SM00421">
    <property type="entry name" value="HTH_LUXR"/>
    <property type="match status" value="1"/>
</dbReference>
<dbReference type="InterPro" id="IPR039420">
    <property type="entry name" value="WalR-like"/>
</dbReference>
<dbReference type="PANTHER" id="PTHR43214">
    <property type="entry name" value="TWO-COMPONENT RESPONSE REGULATOR"/>
    <property type="match status" value="1"/>
</dbReference>
<dbReference type="OrthoDB" id="8960886at2"/>
<proteinExistence type="predicted"/>
<dbReference type="Pfam" id="PF00072">
    <property type="entry name" value="Response_reg"/>
    <property type="match status" value="1"/>
</dbReference>
<evidence type="ECO:0000256" key="1">
    <source>
        <dbReference type="ARBA" id="ARBA00022553"/>
    </source>
</evidence>
<sequence>MNSRKILLLSRPKHRINVAMLDDHPIVALGVATFLHGFADFDVTATVTAAEDLMTELASKSYDVAIVDYYLPEDRVDGAAFVRRLRTAFPSLSIVVLSAARAVDAECICHRAGANAFLEKATPLPLIAEAIRNTVAWPRKFFAVRDGEVVPLVPIPREDTLSSAELEILRYIAEGFSVSQTAQRLRRSKKTVSTHKRSAMRKLQVADDLGLALYLREKFRS</sequence>
<dbReference type="PROSITE" id="PS50110">
    <property type="entry name" value="RESPONSE_REGULATORY"/>
    <property type="match status" value="1"/>
</dbReference>
<evidence type="ECO:0000256" key="3">
    <source>
        <dbReference type="PROSITE-ProRule" id="PRU00169"/>
    </source>
</evidence>
<dbReference type="Gene3D" id="1.10.10.10">
    <property type="entry name" value="Winged helix-like DNA-binding domain superfamily/Winged helix DNA-binding domain"/>
    <property type="match status" value="1"/>
</dbReference>
<reference evidence="6 7" key="1">
    <citation type="submission" date="2018-01" db="EMBL/GenBank/DDBJ databases">
        <title>Whole genome analyses suggest that Burkholderia sensu lato contains two further novel genera in the rhizoxinica-symbiotica group Mycetohabitans gen. nov., and Trinickia gen. nov.: implications for the evolution of diazotrophy and nodulation in the Burkholderiaceae.</title>
        <authorList>
            <person name="Estrada-de los Santos P."/>
            <person name="Palmer M."/>
            <person name="Chavez-Ramirez B."/>
            <person name="Beukes C."/>
            <person name="Steenkamp E.T."/>
            <person name="Hirsch A.M."/>
            <person name="Manyaka P."/>
            <person name="Maluk M."/>
            <person name="Lafos M."/>
            <person name="Crook M."/>
            <person name="Gross E."/>
            <person name="Simon M.F."/>
            <person name="Bueno dos Reis Junior F."/>
            <person name="Poole P.S."/>
            <person name="Venter S.N."/>
            <person name="James E.K."/>
        </authorList>
    </citation>
    <scope>NUCLEOTIDE SEQUENCE [LARGE SCALE GENOMIC DNA]</scope>
    <source>
        <strain evidence="6 7">JPY 581</strain>
    </source>
</reference>
<dbReference type="GO" id="GO:0006355">
    <property type="term" value="P:regulation of DNA-templated transcription"/>
    <property type="evidence" value="ECO:0007669"/>
    <property type="project" value="InterPro"/>
</dbReference>
<protein>
    <submittedName>
        <fullName evidence="6">DNA-binding response regulator</fullName>
    </submittedName>
</protein>
<dbReference type="InterPro" id="IPR001789">
    <property type="entry name" value="Sig_transdc_resp-reg_receiver"/>
</dbReference>
<dbReference type="PANTHER" id="PTHR43214:SF17">
    <property type="entry name" value="TRANSCRIPTIONAL REGULATORY PROTEIN RCSB"/>
    <property type="match status" value="1"/>
</dbReference>
<dbReference type="Pfam" id="PF00196">
    <property type="entry name" value="GerE"/>
    <property type="match status" value="1"/>
</dbReference>
<dbReference type="Gene3D" id="3.40.50.2300">
    <property type="match status" value="1"/>
</dbReference>
<dbReference type="GO" id="GO:0003677">
    <property type="term" value="F:DNA binding"/>
    <property type="evidence" value="ECO:0007669"/>
    <property type="project" value="UniProtKB-KW"/>
</dbReference>
<accession>A0A2N7X7W1</accession>
<dbReference type="SUPFAM" id="SSF52172">
    <property type="entry name" value="CheY-like"/>
    <property type="match status" value="1"/>
</dbReference>
<name>A0A2N7X7W1_9BURK</name>
<dbReference type="PRINTS" id="PR00038">
    <property type="entry name" value="HTHLUXR"/>
</dbReference>
<dbReference type="RefSeq" id="WP_018438997.1">
    <property type="nucleotide sequence ID" value="NZ_KB890164.1"/>
</dbReference>